<evidence type="ECO:0000313" key="3">
    <source>
        <dbReference type="EMBL" id="MCY6369733.1"/>
    </source>
</evidence>
<feature type="transmembrane region" description="Helical" evidence="1">
    <location>
        <begin position="185"/>
        <end position="204"/>
    </location>
</feature>
<sequence length="220" mass="25362">MNTIKKFIDEHKHFLYLLILVPLLICFSLCQRFLKPQYIMHCGLDDYIPFLKIFILAYIFWFIYMAIGFVYFGLKSRSDFLNLVKFIFLGMGISYVIYFILPSGQNLRPVLKQNDILTQMVGAIYYIDPPTNVCPSIHVINSIGVNAVVINSSLFKNNKKIKVLSTIAMILICLSTMFIKQHSLLDVIAGIGLSTIIYVFIYTIPRIRKEREVVAKTKEV</sequence>
<reference evidence="3" key="1">
    <citation type="submission" date="2022-12" db="EMBL/GenBank/DDBJ databases">
        <authorList>
            <person name="Wang J."/>
        </authorList>
    </citation>
    <scope>NUCLEOTIDE SEQUENCE</scope>
    <source>
        <strain evidence="3">HY-42-06</strain>
    </source>
</reference>
<feature type="transmembrane region" description="Helical" evidence="1">
    <location>
        <begin position="55"/>
        <end position="74"/>
    </location>
</feature>
<proteinExistence type="predicted"/>
<name>A0ABT4CMS2_9CLOT</name>
<dbReference type="InterPro" id="IPR036938">
    <property type="entry name" value="PAP2/HPO_sf"/>
</dbReference>
<evidence type="ECO:0000313" key="4">
    <source>
        <dbReference type="Proteomes" id="UP001079657"/>
    </source>
</evidence>
<keyword evidence="1" id="KW-1133">Transmembrane helix</keyword>
<evidence type="ECO:0000259" key="2">
    <source>
        <dbReference type="Pfam" id="PF01569"/>
    </source>
</evidence>
<feature type="transmembrane region" description="Helical" evidence="1">
    <location>
        <begin position="80"/>
        <end position="101"/>
    </location>
</feature>
<organism evidence="3 4">
    <name type="scientific">Clostridium ganghwense</name>
    <dbReference type="NCBI Taxonomy" id="312089"/>
    <lineage>
        <taxon>Bacteria</taxon>
        <taxon>Bacillati</taxon>
        <taxon>Bacillota</taxon>
        <taxon>Clostridia</taxon>
        <taxon>Eubacteriales</taxon>
        <taxon>Clostridiaceae</taxon>
        <taxon>Clostridium</taxon>
    </lineage>
</organism>
<dbReference type="EMBL" id="JAPQES010000001">
    <property type="protein sequence ID" value="MCY6369733.1"/>
    <property type="molecule type" value="Genomic_DNA"/>
</dbReference>
<protein>
    <submittedName>
        <fullName evidence="3">Phosphatase PAP2 family protein</fullName>
    </submittedName>
</protein>
<feature type="transmembrane region" description="Helical" evidence="1">
    <location>
        <begin position="161"/>
        <end position="179"/>
    </location>
</feature>
<feature type="domain" description="Phosphatidic acid phosphatase type 2/haloperoxidase" evidence="2">
    <location>
        <begin position="89"/>
        <end position="206"/>
    </location>
</feature>
<dbReference type="RefSeq" id="WP_268048103.1">
    <property type="nucleotide sequence ID" value="NZ_JAPQES010000001.1"/>
</dbReference>
<dbReference type="SUPFAM" id="SSF48317">
    <property type="entry name" value="Acid phosphatase/Vanadium-dependent haloperoxidase"/>
    <property type="match status" value="1"/>
</dbReference>
<gene>
    <name evidence="3" type="ORF">OXH55_03705</name>
</gene>
<dbReference type="Pfam" id="PF01569">
    <property type="entry name" value="PAP2"/>
    <property type="match status" value="1"/>
</dbReference>
<keyword evidence="1" id="KW-0812">Transmembrane</keyword>
<dbReference type="Gene3D" id="1.20.144.10">
    <property type="entry name" value="Phosphatidic acid phosphatase type 2/haloperoxidase"/>
    <property type="match status" value="1"/>
</dbReference>
<evidence type="ECO:0000256" key="1">
    <source>
        <dbReference type="SAM" id="Phobius"/>
    </source>
</evidence>
<keyword evidence="4" id="KW-1185">Reference proteome</keyword>
<feature type="transmembrane region" description="Helical" evidence="1">
    <location>
        <begin position="14"/>
        <end position="34"/>
    </location>
</feature>
<dbReference type="InterPro" id="IPR000326">
    <property type="entry name" value="PAP2/HPO"/>
</dbReference>
<dbReference type="Proteomes" id="UP001079657">
    <property type="component" value="Unassembled WGS sequence"/>
</dbReference>
<accession>A0ABT4CMS2</accession>
<keyword evidence="1" id="KW-0472">Membrane</keyword>
<comment type="caution">
    <text evidence="3">The sequence shown here is derived from an EMBL/GenBank/DDBJ whole genome shotgun (WGS) entry which is preliminary data.</text>
</comment>